<proteinExistence type="predicted"/>
<name>A0A0S3S673_PHAAN</name>
<dbReference type="Proteomes" id="UP000291084">
    <property type="component" value="Chromosome 5"/>
</dbReference>
<protein>
    <submittedName>
        <fullName evidence="1">Uncharacterized protein</fullName>
    </submittedName>
</protein>
<gene>
    <name evidence="1" type="primary">Vigan.05G174300</name>
    <name evidence="1" type="ORF">VIGAN_05174300</name>
</gene>
<evidence type="ECO:0000313" key="1">
    <source>
        <dbReference type="EMBL" id="BAT88285.1"/>
    </source>
</evidence>
<reference evidence="1 2" key="1">
    <citation type="journal article" date="2015" name="Sci. Rep.">
        <title>The power of single molecule real-time sequencing technology in the de novo assembly of a eukaryotic genome.</title>
        <authorList>
            <person name="Sakai H."/>
            <person name="Naito K."/>
            <person name="Ogiso-Tanaka E."/>
            <person name="Takahashi Y."/>
            <person name="Iseki K."/>
            <person name="Muto C."/>
            <person name="Satou K."/>
            <person name="Teruya K."/>
            <person name="Shiroma A."/>
            <person name="Shimoji M."/>
            <person name="Hirano T."/>
            <person name="Itoh T."/>
            <person name="Kaga A."/>
            <person name="Tomooka N."/>
        </authorList>
    </citation>
    <scope>NUCLEOTIDE SEQUENCE [LARGE SCALE GENOMIC DNA]</scope>
    <source>
        <strain evidence="2">cv. Shumari</strain>
    </source>
</reference>
<accession>A0A0S3S673</accession>
<organism evidence="1 2">
    <name type="scientific">Vigna angularis var. angularis</name>
    <dbReference type="NCBI Taxonomy" id="157739"/>
    <lineage>
        <taxon>Eukaryota</taxon>
        <taxon>Viridiplantae</taxon>
        <taxon>Streptophyta</taxon>
        <taxon>Embryophyta</taxon>
        <taxon>Tracheophyta</taxon>
        <taxon>Spermatophyta</taxon>
        <taxon>Magnoliopsida</taxon>
        <taxon>eudicotyledons</taxon>
        <taxon>Gunneridae</taxon>
        <taxon>Pentapetalae</taxon>
        <taxon>rosids</taxon>
        <taxon>fabids</taxon>
        <taxon>Fabales</taxon>
        <taxon>Fabaceae</taxon>
        <taxon>Papilionoideae</taxon>
        <taxon>50 kb inversion clade</taxon>
        <taxon>NPAAA clade</taxon>
        <taxon>indigoferoid/millettioid clade</taxon>
        <taxon>Phaseoleae</taxon>
        <taxon>Vigna</taxon>
    </lineage>
</organism>
<evidence type="ECO:0000313" key="2">
    <source>
        <dbReference type="Proteomes" id="UP000291084"/>
    </source>
</evidence>
<sequence>MMTIGSMCFFQGKRRASAKWTSKSAYWPGDLSSDANSFEKLYATLENLRDFGLLLRKMFSFSFSSLPLSLSIYISLLLCQLI</sequence>
<dbReference type="AlphaFoldDB" id="A0A0S3S673"/>
<keyword evidence="2" id="KW-1185">Reference proteome</keyword>
<dbReference type="EMBL" id="AP015038">
    <property type="protein sequence ID" value="BAT88285.1"/>
    <property type="molecule type" value="Genomic_DNA"/>
</dbReference>